<protein>
    <submittedName>
        <fullName evidence="2">Uncharacterized protein</fullName>
    </submittedName>
</protein>
<dbReference type="Proteomes" id="UP001497623">
    <property type="component" value="Unassembled WGS sequence"/>
</dbReference>
<sequence>MKILYALGALCFLACFLQPASSNQLEDGKSVGRLFGGYSTRTRLSTLTSTLLFTCASVIKTGALCKGKKRSIMGKRRIINHEDIGSLEKRSLDSSQDTIQPPQLDSSARDEVGKLFIALTTFTTITTTSFAYNMSTTVSISFSCMPLGGTLPGICG</sequence>
<organism evidence="2 3">
    <name type="scientific">Meganyctiphanes norvegica</name>
    <name type="common">Northern krill</name>
    <name type="synonym">Thysanopoda norvegica</name>
    <dbReference type="NCBI Taxonomy" id="48144"/>
    <lineage>
        <taxon>Eukaryota</taxon>
        <taxon>Metazoa</taxon>
        <taxon>Ecdysozoa</taxon>
        <taxon>Arthropoda</taxon>
        <taxon>Crustacea</taxon>
        <taxon>Multicrustacea</taxon>
        <taxon>Malacostraca</taxon>
        <taxon>Eumalacostraca</taxon>
        <taxon>Eucarida</taxon>
        <taxon>Euphausiacea</taxon>
        <taxon>Euphausiidae</taxon>
        <taxon>Meganyctiphanes</taxon>
    </lineage>
</organism>
<comment type="caution">
    <text evidence="2">The sequence shown here is derived from an EMBL/GenBank/DDBJ whole genome shotgun (WGS) entry which is preliminary data.</text>
</comment>
<name>A0AAV2Q1I6_MEGNR</name>
<evidence type="ECO:0000313" key="3">
    <source>
        <dbReference type="Proteomes" id="UP001497623"/>
    </source>
</evidence>
<proteinExistence type="predicted"/>
<reference evidence="2 3" key="1">
    <citation type="submission" date="2024-05" db="EMBL/GenBank/DDBJ databases">
        <authorList>
            <person name="Wallberg A."/>
        </authorList>
    </citation>
    <scope>NUCLEOTIDE SEQUENCE [LARGE SCALE GENOMIC DNA]</scope>
</reference>
<feature type="chain" id="PRO_5043348757" evidence="1">
    <location>
        <begin position="23"/>
        <end position="156"/>
    </location>
</feature>
<dbReference type="AlphaFoldDB" id="A0AAV2Q1I6"/>
<accession>A0AAV2Q1I6</accession>
<evidence type="ECO:0000256" key="1">
    <source>
        <dbReference type="SAM" id="SignalP"/>
    </source>
</evidence>
<gene>
    <name evidence="2" type="ORF">MNOR_LOCUS5989</name>
</gene>
<keyword evidence="3" id="KW-1185">Reference proteome</keyword>
<keyword evidence="1" id="KW-0732">Signal</keyword>
<evidence type="ECO:0000313" key="2">
    <source>
        <dbReference type="EMBL" id="CAL4066787.1"/>
    </source>
</evidence>
<dbReference type="EMBL" id="CAXKWB010002389">
    <property type="protein sequence ID" value="CAL4066787.1"/>
    <property type="molecule type" value="Genomic_DNA"/>
</dbReference>
<feature type="signal peptide" evidence="1">
    <location>
        <begin position="1"/>
        <end position="22"/>
    </location>
</feature>